<dbReference type="GO" id="GO:0009236">
    <property type="term" value="P:cobalamin biosynthetic process"/>
    <property type="evidence" value="ECO:0007669"/>
    <property type="project" value="UniProtKB-UniPathway"/>
</dbReference>
<dbReference type="InterPro" id="IPR000878">
    <property type="entry name" value="4pyrrol_Mease"/>
</dbReference>
<dbReference type="Gene3D" id="3.40.50.150">
    <property type="entry name" value="Vaccinia Virus protein VP39"/>
    <property type="match status" value="1"/>
</dbReference>
<dbReference type="PANTHER" id="PTHR43182:SF1">
    <property type="entry name" value="COBALT-PRECORRIN-7 C(5)-METHYLTRANSFERASE"/>
    <property type="match status" value="1"/>
</dbReference>
<evidence type="ECO:0000256" key="4">
    <source>
        <dbReference type="ARBA" id="ARBA00022679"/>
    </source>
</evidence>
<name>A0A4Q0XMS3_9BACT</name>
<evidence type="ECO:0000313" key="8">
    <source>
        <dbReference type="Proteomes" id="UP000290657"/>
    </source>
</evidence>
<evidence type="ECO:0000313" key="7">
    <source>
        <dbReference type="EMBL" id="RXJ54094.1"/>
    </source>
</evidence>
<dbReference type="InterPro" id="IPR035996">
    <property type="entry name" value="4pyrrol_Methylase_sf"/>
</dbReference>
<dbReference type="EMBL" id="PDKN01000011">
    <property type="protein sequence ID" value="RXJ54094.1"/>
    <property type="molecule type" value="Genomic_DNA"/>
</dbReference>
<dbReference type="InterPro" id="IPR029063">
    <property type="entry name" value="SAM-dependent_MTases_sf"/>
</dbReference>
<evidence type="ECO:0000256" key="1">
    <source>
        <dbReference type="ARBA" id="ARBA00004953"/>
    </source>
</evidence>
<dbReference type="SUPFAM" id="SSF53790">
    <property type="entry name" value="Tetrapyrrole methylase"/>
    <property type="match status" value="1"/>
</dbReference>
<dbReference type="InterPro" id="IPR050714">
    <property type="entry name" value="Cobalamin_biosynth_MTase"/>
</dbReference>
<comment type="caution">
    <text evidence="7">The sequence shown here is derived from an EMBL/GenBank/DDBJ whole genome shotgun (WGS) entry which is preliminary data.</text>
</comment>
<evidence type="ECO:0000256" key="2">
    <source>
        <dbReference type="ARBA" id="ARBA00022573"/>
    </source>
</evidence>
<keyword evidence="8" id="KW-1185">Reference proteome</keyword>
<organism evidence="7 8">
    <name type="scientific">Candidatus Marinarcus aquaticus</name>
    <dbReference type="NCBI Taxonomy" id="2044504"/>
    <lineage>
        <taxon>Bacteria</taxon>
        <taxon>Pseudomonadati</taxon>
        <taxon>Campylobacterota</taxon>
        <taxon>Epsilonproteobacteria</taxon>
        <taxon>Campylobacterales</taxon>
        <taxon>Arcobacteraceae</taxon>
        <taxon>Candidatus Marinarcus</taxon>
    </lineage>
</organism>
<keyword evidence="4 7" id="KW-0808">Transferase</keyword>
<keyword evidence="2" id="KW-0169">Cobalamin biosynthesis</keyword>
<sequence length="387" mass="44572">MVTIMGNGMGEYSLKNLNIDFSAYDTVLCDVNFKDEHEKIAKFKYKEIKEYIQNNHNSKHILYVVTGSPLFFSAGALVAKSLPKENVQIINNTSSLDYMMQRCGLSYSDIQALSLHGRDNLDLTQFLTKEYTFILCDAVSIKRLQKALFYLDKSEIEVTIGYKLGYDDECIEFIDIFETTNEKFDLTQPYVLLIKRKYDTIYNIEKDSAFQTQRGMITKQYKRHLSLQNLDLLPNQIFWDVGAGSGSCGIEAYKRYKTQTIFFEKNSERVENIKSNLQTHRVLDSLLLEGEAQTLFSSVEKNPQRIFVGGGGEEVIKTLPYLYERLDVQGIMLINAITLKHLTLIIHILKEHAITYEVFSLSLTTYKGELDLVEPERQLFQIKILKA</sequence>
<keyword evidence="5" id="KW-0949">S-adenosyl-L-methionine</keyword>
<dbReference type="UniPathway" id="UPA00148"/>
<accession>A0A4Q0XMS3</accession>
<dbReference type="InterPro" id="IPR012818">
    <property type="entry name" value="CbiE"/>
</dbReference>
<gene>
    <name evidence="7" type="primary">cbiT</name>
    <name evidence="7" type="ORF">CRV04_11980</name>
</gene>
<dbReference type="AlphaFoldDB" id="A0A4Q0XMS3"/>
<proteinExistence type="predicted"/>
<dbReference type="Pfam" id="PF00590">
    <property type="entry name" value="TP_methylase"/>
    <property type="match status" value="1"/>
</dbReference>
<dbReference type="RefSeq" id="WP_128997098.1">
    <property type="nucleotide sequence ID" value="NZ_PDKN01000011.1"/>
</dbReference>
<reference evidence="7 8" key="1">
    <citation type="submission" date="2017-10" db="EMBL/GenBank/DDBJ databases">
        <title>Genomics of the genus Arcobacter.</title>
        <authorList>
            <person name="Perez-Cataluna A."/>
            <person name="Figueras M.J."/>
        </authorList>
    </citation>
    <scope>NUCLEOTIDE SEQUENCE [LARGE SCALE GENOMIC DNA]</scope>
    <source>
        <strain evidence="7 8">CECT 8987</strain>
    </source>
</reference>
<dbReference type="NCBIfam" id="TIGR02469">
    <property type="entry name" value="CbiT"/>
    <property type="match status" value="1"/>
</dbReference>
<dbReference type="Pfam" id="PF03602">
    <property type="entry name" value="Cons_hypoth95"/>
    <property type="match status" value="1"/>
</dbReference>
<feature type="domain" description="Tetrapyrrole methylase" evidence="6">
    <location>
        <begin position="37"/>
        <end position="171"/>
    </location>
</feature>
<dbReference type="PANTHER" id="PTHR43182">
    <property type="entry name" value="COBALT-PRECORRIN-6B C(15)-METHYLTRANSFERASE (DECARBOXYLATING)"/>
    <property type="match status" value="1"/>
</dbReference>
<dbReference type="Proteomes" id="UP000290657">
    <property type="component" value="Unassembled WGS sequence"/>
</dbReference>
<comment type="pathway">
    <text evidence="1">Cofactor biosynthesis; adenosylcobalamin biosynthesis.</text>
</comment>
<evidence type="ECO:0000259" key="6">
    <source>
        <dbReference type="Pfam" id="PF00590"/>
    </source>
</evidence>
<dbReference type="OrthoDB" id="9787825at2"/>
<dbReference type="SUPFAM" id="SSF53335">
    <property type="entry name" value="S-adenosyl-L-methionine-dependent methyltransferases"/>
    <property type="match status" value="1"/>
</dbReference>
<protein>
    <submittedName>
        <fullName evidence="7">Precorrin-6Y C5,15-methyltransferase (Decarboxylating) subunit CbiT</fullName>
    </submittedName>
</protein>
<dbReference type="CDD" id="cd11644">
    <property type="entry name" value="Precorrin-6Y-MT"/>
    <property type="match status" value="1"/>
</dbReference>
<dbReference type="GO" id="GO:0008276">
    <property type="term" value="F:protein methyltransferase activity"/>
    <property type="evidence" value="ECO:0007669"/>
    <property type="project" value="InterPro"/>
</dbReference>
<evidence type="ECO:0000256" key="3">
    <source>
        <dbReference type="ARBA" id="ARBA00022603"/>
    </source>
</evidence>
<evidence type="ECO:0000256" key="5">
    <source>
        <dbReference type="ARBA" id="ARBA00022691"/>
    </source>
</evidence>
<dbReference type="GO" id="GO:0032259">
    <property type="term" value="P:methylation"/>
    <property type="evidence" value="ECO:0007669"/>
    <property type="project" value="UniProtKB-KW"/>
</dbReference>
<keyword evidence="3 7" id="KW-0489">Methyltransferase</keyword>
<dbReference type="InterPro" id="IPR014008">
    <property type="entry name" value="Cbl_synth_MTase_CbiT"/>
</dbReference>